<protein>
    <submittedName>
        <fullName evidence="1">Uncharacterized protein</fullName>
    </submittedName>
</protein>
<keyword evidence="2" id="KW-1185">Reference proteome</keyword>
<evidence type="ECO:0000313" key="2">
    <source>
        <dbReference type="Proteomes" id="UP001234297"/>
    </source>
</evidence>
<sequence length="749" mass="84398">MSKSSSHLQSRDLFLLYRCIPRSWRKGLLTKSSQNNPEKSLGEPIAHYYQPATLEEGYLADSRMTEEPLINSLCTSIKTFSSQGHLSNAFKTFSLLQHHISTTTHIIYPISSLLLSCISLKALPQGKQLHACILSLGFDQDPIFVAKLVTFYLSFDLLTDAHFIVEGSNARHAVPWNVLISAYVKVGLCREALSAYRQMVKREVKPDNYTFPSVLKACGEEFDLDFGREIQKTIEASGLEWNLFVHNTLVSMYAKCGSIVEARSLFERIPERDAVSWNAMISGYASKSMWKEAFELFERMRMGNLEVNSVTWCIIAGGNFQTGNYMGALKLISQMRVKSAHLDSTALVIGLSACSRAGFIKSGKEIHGFAIRMLSDGNESVRNALITMYSRYKDLKHAYILFRLARTQTVITWNCMIAGYAHLDQYDEASFLFRELVSSGLEPNYVTIASVLPLCARIANLQHGKELHCYIIKQRFEEYLLIWNSLVDMYSKSGRVSDAQRVFDSMRQRDEVSYTSLIAGYGMRGEGQAALKLFDEMNRRGIKPDHITMVSVLSACSHSGLVAHGQMLFDKMVPIYGIIPRMEHFACMVDLFGRAGLLRRAEEIIIRMPFRPTASMWATLIGACRIYGNMEIGEWAAEKLLEMRPENPGYYVLIANMYAAVGHWSKLAEVRTLMRDLGLRKDPGCAWIDVGNGFHSFLVGDRSSPQAQEVYQLLDGLALQMREASCTADEDLELEDDKRSFESCLHGAS</sequence>
<evidence type="ECO:0000313" key="1">
    <source>
        <dbReference type="EMBL" id="KAJ8625339.1"/>
    </source>
</evidence>
<gene>
    <name evidence="1" type="ORF">MRB53_033869</name>
</gene>
<dbReference type="EMBL" id="CM056819">
    <property type="protein sequence ID" value="KAJ8625339.1"/>
    <property type="molecule type" value="Genomic_DNA"/>
</dbReference>
<dbReference type="Proteomes" id="UP001234297">
    <property type="component" value="Chromosome 11"/>
</dbReference>
<comment type="caution">
    <text evidence="1">The sequence shown here is derived from an EMBL/GenBank/DDBJ whole genome shotgun (WGS) entry which is preliminary data.</text>
</comment>
<reference evidence="1 2" key="1">
    <citation type="journal article" date="2022" name="Hortic Res">
        <title>A haplotype resolved chromosomal level avocado genome allows analysis of novel avocado genes.</title>
        <authorList>
            <person name="Nath O."/>
            <person name="Fletcher S.J."/>
            <person name="Hayward A."/>
            <person name="Shaw L.M."/>
            <person name="Masouleh A.K."/>
            <person name="Furtado A."/>
            <person name="Henry R.J."/>
            <person name="Mitter N."/>
        </authorList>
    </citation>
    <scope>NUCLEOTIDE SEQUENCE [LARGE SCALE GENOMIC DNA]</scope>
    <source>
        <strain evidence="2">cv. Hass</strain>
    </source>
</reference>
<accession>A0ACC2KVV6</accession>
<organism evidence="1 2">
    <name type="scientific">Persea americana</name>
    <name type="common">Avocado</name>
    <dbReference type="NCBI Taxonomy" id="3435"/>
    <lineage>
        <taxon>Eukaryota</taxon>
        <taxon>Viridiplantae</taxon>
        <taxon>Streptophyta</taxon>
        <taxon>Embryophyta</taxon>
        <taxon>Tracheophyta</taxon>
        <taxon>Spermatophyta</taxon>
        <taxon>Magnoliopsida</taxon>
        <taxon>Magnoliidae</taxon>
        <taxon>Laurales</taxon>
        <taxon>Lauraceae</taxon>
        <taxon>Persea</taxon>
    </lineage>
</organism>
<name>A0ACC2KVV6_PERAE</name>
<proteinExistence type="predicted"/>